<dbReference type="UniPathway" id="UPA00326"/>
<dbReference type="InterPro" id="IPR012348">
    <property type="entry name" value="RNR-like"/>
</dbReference>
<dbReference type="PANTHER" id="PTHR23409:SF18">
    <property type="entry name" value="RIBONUCLEOSIDE-DIPHOSPHATE REDUCTASE SUBUNIT M2"/>
    <property type="match status" value="1"/>
</dbReference>
<evidence type="ECO:0000256" key="4">
    <source>
        <dbReference type="ARBA" id="ARBA00022723"/>
    </source>
</evidence>
<evidence type="ECO:0000256" key="3">
    <source>
        <dbReference type="ARBA" id="ARBA00012274"/>
    </source>
</evidence>
<evidence type="ECO:0000256" key="1">
    <source>
        <dbReference type="ARBA" id="ARBA00001962"/>
    </source>
</evidence>
<dbReference type="InterPro" id="IPR009078">
    <property type="entry name" value="Ferritin-like_SF"/>
</dbReference>
<accession>A0A6J5KTP9</accession>
<gene>
    <name evidence="7" type="ORF">UFOVP54_13</name>
</gene>
<evidence type="ECO:0000313" key="7">
    <source>
        <dbReference type="EMBL" id="CAB4124596.1"/>
    </source>
</evidence>
<evidence type="ECO:0000256" key="5">
    <source>
        <dbReference type="ARBA" id="ARBA00023002"/>
    </source>
</evidence>
<reference evidence="7" key="1">
    <citation type="submission" date="2020-04" db="EMBL/GenBank/DDBJ databases">
        <authorList>
            <person name="Chiriac C."/>
            <person name="Salcher M."/>
            <person name="Ghai R."/>
            <person name="Kavagutti S V."/>
        </authorList>
    </citation>
    <scope>NUCLEOTIDE SEQUENCE</scope>
</reference>
<dbReference type="PANTHER" id="PTHR23409">
    <property type="entry name" value="RIBONUCLEOSIDE-DIPHOSPHATE REDUCTASE SMALL CHAIN"/>
    <property type="match status" value="1"/>
</dbReference>
<keyword evidence="4" id="KW-0479">Metal-binding</keyword>
<dbReference type="InterPro" id="IPR000358">
    <property type="entry name" value="RNR_small_fam"/>
</dbReference>
<dbReference type="EC" id="1.17.4.1" evidence="3"/>
<comment type="similarity">
    <text evidence="2">Belongs to the ribonucleoside diphosphate reductase small chain family.</text>
</comment>
<dbReference type="CDD" id="cd01049">
    <property type="entry name" value="RNRR2"/>
    <property type="match status" value="1"/>
</dbReference>
<dbReference type="GO" id="GO:0009263">
    <property type="term" value="P:deoxyribonucleotide biosynthetic process"/>
    <property type="evidence" value="ECO:0007669"/>
    <property type="project" value="InterPro"/>
</dbReference>
<evidence type="ECO:0000256" key="6">
    <source>
        <dbReference type="ARBA" id="ARBA00023004"/>
    </source>
</evidence>
<dbReference type="GO" id="GO:0046872">
    <property type="term" value="F:metal ion binding"/>
    <property type="evidence" value="ECO:0007669"/>
    <property type="project" value="UniProtKB-KW"/>
</dbReference>
<keyword evidence="5" id="KW-0560">Oxidoreductase</keyword>
<dbReference type="SUPFAM" id="SSF47240">
    <property type="entry name" value="Ferritin-like"/>
    <property type="match status" value="1"/>
</dbReference>
<protein>
    <recommendedName>
        <fullName evidence="3">ribonucleoside-diphosphate reductase</fullName>
        <ecNumber evidence="3">1.17.4.1</ecNumber>
    </recommendedName>
</protein>
<dbReference type="EMBL" id="LR796188">
    <property type="protein sequence ID" value="CAB4124596.1"/>
    <property type="molecule type" value="Genomic_DNA"/>
</dbReference>
<dbReference type="NCBIfam" id="NF007186">
    <property type="entry name" value="PRK09614.1-5"/>
    <property type="match status" value="1"/>
</dbReference>
<dbReference type="Gene3D" id="1.10.620.20">
    <property type="entry name" value="Ribonucleotide Reductase, subunit A"/>
    <property type="match status" value="1"/>
</dbReference>
<dbReference type="InterPro" id="IPR033909">
    <property type="entry name" value="RNR_small"/>
</dbReference>
<dbReference type="Pfam" id="PF00268">
    <property type="entry name" value="Ribonuc_red_sm"/>
    <property type="match status" value="1"/>
</dbReference>
<proteinExistence type="inferred from homology"/>
<comment type="cofactor">
    <cofactor evidence="1">
        <name>Fe cation</name>
        <dbReference type="ChEBI" id="CHEBI:24875"/>
    </cofactor>
</comment>
<keyword evidence="6" id="KW-0408">Iron</keyword>
<sequence length="325" mass="37195">MSLKDERIVYKPFEYPQAHDYWLKAHQAHWLHTEVPMSQDVSDWNSNLKPHEKNVIGGILKGFAQTETVVNDYWTTLVTKWFRKPEVIMMAVTFGAFETIHAEAYALLNEQLGLDNFAEFLEDESTAAKIQSLMDVRDGNSGETDWHEAARSLAIFSAFTEGVNLFSSFAVLLSFKMRNKLKGVGQIVEWSVRDESLHSEAGCWLFRQLMEEHPELKTPALIKDIEDAATLALQLEFNFIDKIFEMGDLENLAKDELKNFIKHRVNTKMGDLGLKPLIPSDQIDKGALKQMLWFDAVVAGKQHTDFFASRVTNYAKGHMDWDNAF</sequence>
<organism evidence="7">
    <name type="scientific">uncultured Caudovirales phage</name>
    <dbReference type="NCBI Taxonomy" id="2100421"/>
    <lineage>
        <taxon>Viruses</taxon>
        <taxon>Duplodnaviria</taxon>
        <taxon>Heunggongvirae</taxon>
        <taxon>Uroviricota</taxon>
        <taxon>Caudoviricetes</taxon>
        <taxon>Peduoviridae</taxon>
        <taxon>Maltschvirus</taxon>
        <taxon>Maltschvirus maltsch</taxon>
    </lineage>
</organism>
<name>A0A6J5KTP9_9CAUD</name>
<evidence type="ECO:0000256" key="2">
    <source>
        <dbReference type="ARBA" id="ARBA00009303"/>
    </source>
</evidence>
<dbReference type="GO" id="GO:0004748">
    <property type="term" value="F:ribonucleoside-diphosphate reductase activity, thioredoxin disulfide as acceptor"/>
    <property type="evidence" value="ECO:0007669"/>
    <property type="project" value="UniProtKB-EC"/>
</dbReference>